<proteinExistence type="predicted"/>
<reference evidence="6 7" key="1">
    <citation type="submission" date="2019-08" db="EMBL/GenBank/DDBJ databases">
        <title>Draft genome sequencing and comparative genomics of hatchery-associated Vibrios.</title>
        <authorList>
            <person name="Kehlet-Delgado H."/>
            <person name="Mueller R.S."/>
        </authorList>
    </citation>
    <scope>NUCLEOTIDE SEQUENCE [LARGE SCALE GENOMIC DNA]</scope>
    <source>
        <strain evidence="6 7">01-65-5-1</strain>
    </source>
</reference>
<dbReference type="RefSeq" id="WP_171320479.1">
    <property type="nucleotide sequence ID" value="NZ_VTXO01000001.1"/>
</dbReference>
<comment type="caution">
    <text evidence="6">The sequence shown here is derived from an EMBL/GenBank/DDBJ whole genome shotgun (WGS) entry which is preliminary data.</text>
</comment>
<evidence type="ECO:0000256" key="3">
    <source>
        <dbReference type="ARBA" id="ARBA00022801"/>
    </source>
</evidence>
<dbReference type="CDD" id="cd10803">
    <property type="entry name" value="YdjC_EF3048_like"/>
    <property type="match status" value="1"/>
</dbReference>
<evidence type="ECO:0000256" key="5">
    <source>
        <dbReference type="ARBA" id="ARBA00023277"/>
    </source>
</evidence>
<dbReference type="Proteomes" id="UP000572722">
    <property type="component" value="Unassembled WGS sequence"/>
</dbReference>
<dbReference type="AlphaFoldDB" id="A0AAE5GN09"/>
<dbReference type="GO" id="GO:0000272">
    <property type="term" value="P:polysaccharide catabolic process"/>
    <property type="evidence" value="ECO:0007669"/>
    <property type="project" value="InterPro"/>
</dbReference>
<dbReference type="SUPFAM" id="SSF88713">
    <property type="entry name" value="Glycoside hydrolase/deacetylase"/>
    <property type="match status" value="1"/>
</dbReference>
<comment type="cofactor">
    <cofactor evidence="1">
        <name>Mg(2+)</name>
        <dbReference type="ChEBI" id="CHEBI:18420"/>
    </cofactor>
</comment>
<sequence>MKLIMNADDFGLTESVNLAIADCFEAGIVQSTTVMMNQPGTAHAAQIYQQGLVNNVGLHFTVTAGRPLLPASEVASLVDENGYFLSKSELLNKRDVCSKEVMSELEAQYSAAIEAGFELTHIDTHHFGGIYPGLKQAFIQFANRIGIPVRRVDFIVPDQQGLSVVTPDVFEARFFDAGATLSNLQTLLLEHKQQFPEGYVEFMCHPAREVTDELTSLSGYLTKRVEEWQLLTSPELKSWLKQHDIQCVSFNHI</sequence>
<evidence type="ECO:0000313" key="6">
    <source>
        <dbReference type="EMBL" id="NOI79768.1"/>
    </source>
</evidence>
<dbReference type="InterPro" id="IPR006879">
    <property type="entry name" value="YdjC-like"/>
</dbReference>
<evidence type="ECO:0000313" key="7">
    <source>
        <dbReference type="Proteomes" id="UP000572722"/>
    </source>
</evidence>
<dbReference type="Gene3D" id="3.20.20.370">
    <property type="entry name" value="Glycoside hydrolase/deacetylase"/>
    <property type="match status" value="1"/>
</dbReference>
<organism evidence="6 7">
    <name type="scientific">Vibrio tubiashii</name>
    <dbReference type="NCBI Taxonomy" id="29498"/>
    <lineage>
        <taxon>Bacteria</taxon>
        <taxon>Pseudomonadati</taxon>
        <taxon>Pseudomonadota</taxon>
        <taxon>Gammaproteobacteria</taxon>
        <taxon>Vibrionales</taxon>
        <taxon>Vibrionaceae</taxon>
        <taxon>Vibrio</taxon>
        <taxon>Vibrio oreintalis group</taxon>
    </lineage>
</organism>
<name>A0AAE5GN09_9VIBR</name>
<keyword evidence="4" id="KW-0460">Magnesium</keyword>
<dbReference type="GO" id="GO:0019213">
    <property type="term" value="F:deacetylase activity"/>
    <property type="evidence" value="ECO:0007669"/>
    <property type="project" value="TreeGrafter"/>
</dbReference>
<dbReference type="GO" id="GO:0046872">
    <property type="term" value="F:metal ion binding"/>
    <property type="evidence" value="ECO:0007669"/>
    <property type="project" value="UniProtKB-KW"/>
</dbReference>
<keyword evidence="2" id="KW-0479">Metal-binding</keyword>
<dbReference type="GO" id="GO:0016811">
    <property type="term" value="F:hydrolase activity, acting on carbon-nitrogen (but not peptide) bonds, in linear amides"/>
    <property type="evidence" value="ECO:0007669"/>
    <property type="project" value="InterPro"/>
</dbReference>
<dbReference type="InterPro" id="IPR011330">
    <property type="entry name" value="Glyco_hydro/deAcase_b/a-brl"/>
</dbReference>
<keyword evidence="5" id="KW-0119">Carbohydrate metabolism</keyword>
<protein>
    <submittedName>
        <fullName evidence="6">Carbohydrate deacetylase</fullName>
    </submittedName>
</protein>
<evidence type="ECO:0000256" key="4">
    <source>
        <dbReference type="ARBA" id="ARBA00022842"/>
    </source>
</evidence>
<keyword evidence="3" id="KW-0378">Hydrolase</keyword>
<evidence type="ECO:0000256" key="1">
    <source>
        <dbReference type="ARBA" id="ARBA00001946"/>
    </source>
</evidence>
<dbReference type="InterPro" id="IPR022948">
    <property type="entry name" value="COD_ChbG_bac"/>
</dbReference>
<dbReference type="PANTHER" id="PTHR31609:SF1">
    <property type="entry name" value="CARBOHYDRATE DEACETYLASE"/>
    <property type="match status" value="1"/>
</dbReference>
<accession>A0AAE5GN09</accession>
<evidence type="ECO:0000256" key="2">
    <source>
        <dbReference type="ARBA" id="ARBA00022723"/>
    </source>
</evidence>
<dbReference type="PANTHER" id="PTHR31609">
    <property type="entry name" value="YDJC DEACETYLASE FAMILY MEMBER"/>
    <property type="match status" value="1"/>
</dbReference>
<dbReference type="Pfam" id="PF04794">
    <property type="entry name" value="YdjC"/>
    <property type="match status" value="1"/>
</dbReference>
<dbReference type="EMBL" id="VTXO01000001">
    <property type="protein sequence ID" value="NOI79768.1"/>
    <property type="molecule type" value="Genomic_DNA"/>
</dbReference>
<gene>
    <name evidence="6" type="ORF">F0237_03750</name>
</gene>